<dbReference type="SUPFAM" id="SSF50494">
    <property type="entry name" value="Trypsin-like serine proteases"/>
    <property type="match status" value="2"/>
</dbReference>
<dbReference type="InterPro" id="IPR036364">
    <property type="entry name" value="SEA_dom_sf"/>
</dbReference>
<evidence type="ECO:0000256" key="1">
    <source>
        <dbReference type="ARBA" id="ARBA00004606"/>
    </source>
</evidence>
<dbReference type="SMART" id="SM00020">
    <property type="entry name" value="Tryp_SPc"/>
    <property type="match status" value="2"/>
</dbReference>
<evidence type="ECO:0000256" key="6">
    <source>
        <dbReference type="ARBA" id="ARBA00022968"/>
    </source>
</evidence>
<dbReference type="InterPro" id="IPR009003">
    <property type="entry name" value="Peptidase_S1_PA"/>
</dbReference>
<evidence type="ECO:0000256" key="11">
    <source>
        <dbReference type="RuleBase" id="RU363034"/>
    </source>
</evidence>
<evidence type="ECO:0000259" key="13">
    <source>
        <dbReference type="PROSITE" id="PS50024"/>
    </source>
</evidence>
<comment type="caution">
    <text evidence="15">The sequence shown here is derived from an EMBL/GenBank/DDBJ whole genome shotgun (WGS) entry which is preliminary data.</text>
</comment>
<dbReference type="InterPro" id="IPR001314">
    <property type="entry name" value="Peptidase_S1A"/>
</dbReference>
<keyword evidence="16" id="KW-1185">Reference proteome</keyword>
<dbReference type="PROSITE" id="PS50024">
    <property type="entry name" value="SEA"/>
    <property type="match status" value="2"/>
</dbReference>
<dbReference type="Gene3D" id="2.40.10.10">
    <property type="entry name" value="Trypsin-like serine proteases"/>
    <property type="match status" value="3"/>
</dbReference>
<comment type="similarity">
    <text evidence="10">Belongs to the peptidase S1 family. CLIP subfamily.</text>
</comment>
<dbReference type="CDD" id="cd00190">
    <property type="entry name" value="Tryp_SPc"/>
    <property type="match status" value="2"/>
</dbReference>
<feature type="transmembrane region" description="Helical" evidence="12">
    <location>
        <begin position="28"/>
        <end position="51"/>
    </location>
</feature>
<feature type="domain" description="SEA" evidence="13">
    <location>
        <begin position="55"/>
        <end position="172"/>
    </location>
</feature>
<organism evidence="15 16">
    <name type="scientific">Ovis ammon polii</name>
    <dbReference type="NCBI Taxonomy" id="230172"/>
    <lineage>
        <taxon>Eukaryota</taxon>
        <taxon>Metazoa</taxon>
        <taxon>Chordata</taxon>
        <taxon>Craniata</taxon>
        <taxon>Vertebrata</taxon>
        <taxon>Euteleostomi</taxon>
        <taxon>Mammalia</taxon>
        <taxon>Eutheria</taxon>
        <taxon>Laurasiatheria</taxon>
        <taxon>Artiodactyla</taxon>
        <taxon>Ruminantia</taxon>
        <taxon>Pecora</taxon>
        <taxon>Bovidae</taxon>
        <taxon>Caprinae</taxon>
        <taxon>Ovis</taxon>
    </lineage>
</organism>
<dbReference type="Proteomes" id="UP001214576">
    <property type="component" value="Unassembled WGS sequence"/>
</dbReference>
<keyword evidence="6" id="KW-0735">Signal-anchor</keyword>
<dbReference type="PROSITE" id="PS00134">
    <property type="entry name" value="TRYPSIN_HIS"/>
    <property type="match status" value="1"/>
</dbReference>
<dbReference type="GO" id="GO:0016020">
    <property type="term" value="C:membrane"/>
    <property type="evidence" value="ECO:0007669"/>
    <property type="project" value="UniProtKB-SubCell"/>
</dbReference>
<evidence type="ECO:0000313" key="15">
    <source>
        <dbReference type="EMBL" id="KAI4542885.1"/>
    </source>
</evidence>
<feature type="domain" description="SEA" evidence="13">
    <location>
        <begin position="419"/>
        <end position="541"/>
    </location>
</feature>
<dbReference type="InterPro" id="IPR033116">
    <property type="entry name" value="TRYPSIN_SER"/>
</dbReference>
<evidence type="ECO:0000256" key="5">
    <source>
        <dbReference type="ARBA" id="ARBA00022825"/>
    </source>
</evidence>
<keyword evidence="3 12" id="KW-0812">Transmembrane</keyword>
<name>A0AAD4UFY1_OVIAM</name>
<keyword evidence="5 11" id="KW-0720">Serine protease</keyword>
<evidence type="ECO:0000256" key="3">
    <source>
        <dbReference type="ARBA" id="ARBA00022692"/>
    </source>
</evidence>
<keyword evidence="4 11" id="KW-0378">Hydrolase</keyword>
<dbReference type="PROSITE" id="PS50240">
    <property type="entry name" value="TRYPSIN_DOM"/>
    <property type="match status" value="1"/>
</dbReference>
<evidence type="ECO:0000313" key="16">
    <source>
        <dbReference type="Proteomes" id="UP001214576"/>
    </source>
</evidence>
<dbReference type="InterPro" id="IPR043504">
    <property type="entry name" value="Peptidase_S1_PA_chymotrypsin"/>
</dbReference>
<protein>
    <recommendedName>
        <fullName evidence="17">Transmembrane protease serine</fullName>
    </recommendedName>
</protein>
<evidence type="ECO:0000256" key="4">
    <source>
        <dbReference type="ARBA" id="ARBA00022801"/>
    </source>
</evidence>
<keyword evidence="7 12" id="KW-1133">Transmembrane helix</keyword>
<dbReference type="InterPro" id="IPR001254">
    <property type="entry name" value="Trypsin_dom"/>
</dbReference>
<dbReference type="PROSITE" id="PS00135">
    <property type="entry name" value="TRYPSIN_SER"/>
    <property type="match status" value="2"/>
</dbReference>
<evidence type="ECO:0000256" key="12">
    <source>
        <dbReference type="SAM" id="Phobius"/>
    </source>
</evidence>
<dbReference type="FunFam" id="2.40.10.10:FF:000003">
    <property type="entry name" value="Transmembrane serine protease 3"/>
    <property type="match status" value="1"/>
</dbReference>
<dbReference type="GO" id="GO:0006508">
    <property type="term" value="P:proteolysis"/>
    <property type="evidence" value="ECO:0007669"/>
    <property type="project" value="UniProtKB-KW"/>
</dbReference>
<evidence type="ECO:0000256" key="10">
    <source>
        <dbReference type="ARBA" id="ARBA00024195"/>
    </source>
</evidence>
<keyword evidence="8 12" id="KW-0472">Membrane</keyword>
<dbReference type="PANTHER" id="PTHR24252">
    <property type="entry name" value="ACROSIN-RELATED"/>
    <property type="match status" value="1"/>
</dbReference>
<reference evidence="15" key="1">
    <citation type="submission" date="2022-03" db="EMBL/GenBank/DDBJ databases">
        <title>Genomic analyses of argali, domestic sheep and their hybrids provide insights into chromosomal evolution, heterosis and genetic basis of agronomic traits.</title>
        <authorList>
            <person name="Li M."/>
        </authorList>
    </citation>
    <scope>NUCLEOTIDE SEQUENCE</scope>
    <source>
        <strain evidence="15">CAU-MHL-2022a</strain>
        <tissue evidence="15">Skin</tissue>
    </source>
</reference>
<evidence type="ECO:0008006" key="17">
    <source>
        <dbReference type="Google" id="ProtNLM"/>
    </source>
</evidence>
<evidence type="ECO:0000256" key="2">
    <source>
        <dbReference type="ARBA" id="ARBA00022670"/>
    </source>
</evidence>
<dbReference type="Gene3D" id="3.30.70.960">
    <property type="entry name" value="SEA domain"/>
    <property type="match status" value="2"/>
</dbReference>
<keyword evidence="2 11" id="KW-0645">Protease</keyword>
<dbReference type="EMBL" id="JAKZEL010000006">
    <property type="protein sequence ID" value="KAI4542885.1"/>
    <property type="molecule type" value="Genomic_DNA"/>
</dbReference>
<gene>
    <name evidence="15" type="ORF">MG293_007011</name>
</gene>
<sequence>MMIYSRSTGTHRAAVFDSRSRGLKPWMIALLIVLLLTVVAVAIGLLVHFLVSDQKMEYYHATFKISDLRGNRNSGQNSPYQFMELREISENLVDETFIDSAFNKHYIKNQVVKLTPEENGTTVDVIMVFQFPSAESSAVRNRKIRSVLDEKIRNTRALSINTSSVEVNGCGKRVVPLVSNRIMSGEIAGKAAWPWQASLQHKNIHQCGATLISNTWLVTAAHCFKNKANPRQWTVSFGTKINPPLMKRNIKRITVHERYRSPAREYDIAVVQFSPRVTFTDDIRRICLPEASASFQPNSTVYITGFGALFYGGESQNDLREARLKIISDDMCKQPHVYGSDIKFGMMCAGYLEGIYDACRGDSGGPLVGKDLKDTWYLIGIEKNINIGDGKERTRIVGGKCCQQKPEDNILHILKKNQKSSFYQSSIQILNVQYSDELSSPATEKYRTLSGNIESMITRTFKESDLKNQFVKAHVVKLSINWPGYSTIVHSSYSDPRQWIATFGTSTTSPQQRVAVRSILIHDNYNPETHENDIALVQLDKEVTFNRYIHTVCLPEANQAISPGSTAYVTGWGSQSYSGSTVTNLQQARVNIISNYLCNAPAGYNGAVLPGMLCAGVPEGGVDACQGDSGGPLVQEDSRQHWFIVGIVSWGYQCGLPDKPGVYTRVTAYRHWITQKTGI</sequence>
<proteinExistence type="inferred from homology"/>
<evidence type="ECO:0000256" key="8">
    <source>
        <dbReference type="ARBA" id="ARBA00023136"/>
    </source>
</evidence>
<evidence type="ECO:0000256" key="9">
    <source>
        <dbReference type="ARBA" id="ARBA00023157"/>
    </source>
</evidence>
<dbReference type="SUPFAM" id="SSF82671">
    <property type="entry name" value="SEA domain"/>
    <property type="match status" value="2"/>
</dbReference>
<dbReference type="Pfam" id="PF01390">
    <property type="entry name" value="SEA"/>
    <property type="match status" value="2"/>
</dbReference>
<dbReference type="GO" id="GO:0004252">
    <property type="term" value="F:serine-type endopeptidase activity"/>
    <property type="evidence" value="ECO:0007669"/>
    <property type="project" value="InterPro"/>
</dbReference>
<keyword evidence="9" id="KW-1015">Disulfide bond</keyword>
<dbReference type="AlphaFoldDB" id="A0AAD4UFY1"/>
<dbReference type="PRINTS" id="PR00722">
    <property type="entry name" value="CHYMOTRYPSIN"/>
</dbReference>
<dbReference type="InterPro" id="IPR018114">
    <property type="entry name" value="TRYPSIN_HIS"/>
</dbReference>
<evidence type="ECO:0000259" key="14">
    <source>
        <dbReference type="PROSITE" id="PS50240"/>
    </source>
</evidence>
<dbReference type="FunFam" id="2.40.10.10:FF:000002">
    <property type="entry name" value="Transmembrane protease serine"/>
    <property type="match status" value="1"/>
</dbReference>
<dbReference type="PANTHER" id="PTHR24252:SF28">
    <property type="entry name" value="TRANSMEMBRANE PROTEASE SERINE 11C ISOFORM X1"/>
    <property type="match status" value="1"/>
</dbReference>
<feature type="domain" description="Peptidase S1" evidence="14">
    <location>
        <begin position="182"/>
        <end position="678"/>
    </location>
</feature>
<dbReference type="Pfam" id="PF00089">
    <property type="entry name" value="Trypsin"/>
    <property type="match status" value="2"/>
</dbReference>
<accession>A0AAD4UFY1</accession>
<evidence type="ECO:0000256" key="7">
    <source>
        <dbReference type="ARBA" id="ARBA00022989"/>
    </source>
</evidence>
<dbReference type="InterPro" id="IPR000082">
    <property type="entry name" value="SEA_dom"/>
</dbReference>
<comment type="subcellular location">
    <subcellularLocation>
        <location evidence="1">Membrane</location>
        <topology evidence="1">Single-pass type II membrane protein</topology>
    </subcellularLocation>
</comment>